<dbReference type="PROSITE" id="PS51257">
    <property type="entry name" value="PROKAR_LIPOPROTEIN"/>
    <property type="match status" value="1"/>
</dbReference>
<evidence type="ECO:0000259" key="2">
    <source>
        <dbReference type="Pfam" id="PF00144"/>
    </source>
</evidence>
<protein>
    <submittedName>
        <fullName evidence="3">Serine hydrolase domain-containing protein</fullName>
        <ecNumber evidence="3">3.-.-.-</ecNumber>
    </submittedName>
</protein>
<evidence type="ECO:0000256" key="1">
    <source>
        <dbReference type="SAM" id="SignalP"/>
    </source>
</evidence>
<dbReference type="PANTHER" id="PTHR43283">
    <property type="entry name" value="BETA-LACTAMASE-RELATED"/>
    <property type="match status" value="1"/>
</dbReference>
<feature type="domain" description="Beta-lactamase-related" evidence="2">
    <location>
        <begin position="47"/>
        <end position="373"/>
    </location>
</feature>
<comment type="caution">
    <text evidence="3">The sequence shown here is derived from an EMBL/GenBank/DDBJ whole genome shotgun (WGS) entry which is preliminary data.</text>
</comment>
<dbReference type="InterPro" id="IPR012338">
    <property type="entry name" value="Beta-lactam/transpept-like"/>
</dbReference>
<dbReference type="RefSeq" id="WP_380601082.1">
    <property type="nucleotide sequence ID" value="NZ_JBHSDU010000014.1"/>
</dbReference>
<dbReference type="Pfam" id="PF00144">
    <property type="entry name" value="Beta-lactamase"/>
    <property type="match status" value="1"/>
</dbReference>
<keyword evidence="3" id="KW-0378">Hydrolase</keyword>
<dbReference type="Gene3D" id="3.40.710.10">
    <property type="entry name" value="DD-peptidase/beta-lactamase superfamily"/>
    <property type="match status" value="1"/>
</dbReference>
<dbReference type="Proteomes" id="UP001595904">
    <property type="component" value="Unassembled WGS sequence"/>
</dbReference>
<evidence type="ECO:0000313" key="3">
    <source>
        <dbReference type="EMBL" id="MFC4312030.1"/>
    </source>
</evidence>
<feature type="chain" id="PRO_5047460545" evidence="1">
    <location>
        <begin position="27"/>
        <end position="395"/>
    </location>
</feature>
<keyword evidence="1" id="KW-0732">Signal</keyword>
<evidence type="ECO:0000313" key="4">
    <source>
        <dbReference type="Proteomes" id="UP001595904"/>
    </source>
</evidence>
<reference evidence="4" key="1">
    <citation type="journal article" date="2019" name="Int. J. Syst. Evol. Microbiol.">
        <title>The Global Catalogue of Microorganisms (GCM) 10K type strain sequencing project: providing services to taxonomists for standard genome sequencing and annotation.</title>
        <authorList>
            <consortium name="The Broad Institute Genomics Platform"/>
            <consortium name="The Broad Institute Genome Sequencing Center for Infectious Disease"/>
            <person name="Wu L."/>
            <person name="Ma J."/>
        </authorList>
    </citation>
    <scope>NUCLEOTIDE SEQUENCE [LARGE SCALE GENOMIC DNA]</scope>
    <source>
        <strain evidence="4">CGMCC 1.10759</strain>
    </source>
</reference>
<feature type="signal peptide" evidence="1">
    <location>
        <begin position="1"/>
        <end position="26"/>
    </location>
</feature>
<organism evidence="3 4">
    <name type="scientific">Steroidobacter flavus</name>
    <dbReference type="NCBI Taxonomy" id="1842136"/>
    <lineage>
        <taxon>Bacteria</taxon>
        <taxon>Pseudomonadati</taxon>
        <taxon>Pseudomonadota</taxon>
        <taxon>Gammaproteobacteria</taxon>
        <taxon>Steroidobacterales</taxon>
        <taxon>Steroidobacteraceae</taxon>
        <taxon>Steroidobacter</taxon>
    </lineage>
</organism>
<dbReference type="PANTHER" id="PTHR43283:SF3">
    <property type="entry name" value="BETA-LACTAMASE FAMILY PROTEIN (AFU_ORTHOLOGUE AFUA_5G07500)"/>
    <property type="match status" value="1"/>
</dbReference>
<dbReference type="EC" id="3.-.-.-" evidence="3"/>
<name>A0ABV8SZ50_9GAMM</name>
<gene>
    <name evidence="3" type="ORF">ACFPN2_23310</name>
</gene>
<dbReference type="InterPro" id="IPR001466">
    <property type="entry name" value="Beta-lactam-related"/>
</dbReference>
<dbReference type="InterPro" id="IPR050789">
    <property type="entry name" value="Diverse_Enzym_Activities"/>
</dbReference>
<sequence length="395" mass="42009">MTTAMKPTLLAMVCILALTACSSAPAPPALETFAASELDELQDLDVVIESRVKAGRYPGAVFLVANPDQVLHEGAVGEANAESHTPMRADSIFRMMSMTKPVTTVAVMILVDDKKVSLDEPVSRYVPQFVGFGAKHPQDPTPITLRHLLTHTAGLGFGSMFFIEDNLKARIDEIVSDGPGDPPGQKWQYSGLDGFDILARVVEVVSGESYDHFLKRRLFDPLGMKDTGYVLDASQQARLVGLYKPAGGTFKAASSLLADVKYPAGGAGLYSTGADYIKFAQMLAGGGSYGSVRILSTAAVEEISKEQLAGGFPGLPAGLGWGLGMRRVVDPAALKSPLPAGAYGWSGAYGTHFWVDPAHQLTAVFMINLTTAGGAASPDAFDYEEIVMRACKTER</sequence>
<dbReference type="EMBL" id="JBHSDU010000014">
    <property type="protein sequence ID" value="MFC4312030.1"/>
    <property type="molecule type" value="Genomic_DNA"/>
</dbReference>
<dbReference type="GO" id="GO:0016787">
    <property type="term" value="F:hydrolase activity"/>
    <property type="evidence" value="ECO:0007669"/>
    <property type="project" value="UniProtKB-KW"/>
</dbReference>
<proteinExistence type="predicted"/>
<accession>A0ABV8SZ50</accession>
<keyword evidence="4" id="KW-1185">Reference proteome</keyword>
<dbReference type="SUPFAM" id="SSF56601">
    <property type="entry name" value="beta-lactamase/transpeptidase-like"/>
    <property type="match status" value="1"/>
</dbReference>